<sequence>MIVKIAHIVLLASVKYIVTLPYAMMIGMEYKYAILAVLAGGIGGFLFFFYLSKGVIFEIKCIWPRLCKAIPSGFKNRFNSLFRKKKKNSKVKRIFSKRSRRIVHFKQSYGLWGIIIATPVLLTIPLGAFLASKYYSHQKHIVLYMILSIMGWAGVLSGLVHLFPNIFL</sequence>
<protein>
    <recommendedName>
        <fullName evidence="4">Small multi-drug export protein</fullName>
    </recommendedName>
</protein>
<feature type="transmembrane region" description="Helical" evidence="1">
    <location>
        <begin position="109"/>
        <end position="129"/>
    </location>
</feature>
<dbReference type="EMBL" id="JAPOHD010000015">
    <property type="protein sequence ID" value="MCY1720332.1"/>
    <property type="molecule type" value="Genomic_DNA"/>
</dbReference>
<dbReference type="RefSeq" id="WP_343332665.1">
    <property type="nucleotide sequence ID" value="NZ_JAPOHD010000015.1"/>
</dbReference>
<keyword evidence="1" id="KW-1133">Transmembrane helix</keyword>
<keyword evidence="1" id="KW-0812">Transmembrane</keyword>
<evidence type="ECO:0000313" key="3">
    <source>
        <dbReference type="Proteomes" id="UP001145087"/>
    </source>
</evidence>
<evidence type="ECO:0000313" key="2">
    <source>
        <dbReference type="EMBL" id="MCY1720332.1"/>
    </source>
</evidence>
<feature type="transmembrane region" description="Helical" evidence="1">
    <location>
        <begin position="7"/>
        <end position="26"/>
    </location>
</feature>
<proteinExistence type="predicted"/>
<reference evidence="2" key="1">
    <citation type="submission" date="2022-11" db="EMBL/GenBank/DDBJ databases">
        <title>Marilongibacter aestuarii gen. nov., sp. nov., isolated from tidal flat sediment.</title>
        <authorList>
            <person name="Jiayan W."/>
        </authorList>
    </citation>
    <scope>NUCLEOTIDE SEQUENCE</scope>
    <source>
        <strain evidence="2">Z1-6</strain>
    </source>
</reference>
<feature type="transmembrane region" description="Helical" evidence="1">
    <location>
        <begin position="32"/>
        <end position="51"/>
    </location>
</feature>
<dbReference type="AlphaFoldDB" id="A0A9X3F5R7"/>
<accession>A0A9X3F5R7</accession>
<organism evidence="2 3">
    <name type="scientific">Draconibacterium aestuarii</name>
    <dbReference type="NCBI Taxonomy" id="2998507"/>
    <lineage>
        <taxon>Bacteria</taxon>
        <taxon>Pseudomonadati</taxon>
        <taxon>Bacteroidota</taxon>
        <taxon>Bacteroidia</taxon>
        <taxon>Marinilabiliales</taxon>
        <taxon>Prolixibacteraceae</taxon>
        <taxon>Draconibacterium</taxon>
    </lineage>
</organism>
<keyword evidence="1" id="KW-0472">Membrane</keyword>
<feature type="transmembrane region" description="Helical" evidence="1">
    <location>
        <begin position="141"/>
        <end position="163"/>
    </location>
</feature>
<evidence type="ECO:0008006" key="4">
    <source>
        <dbReference type="Google" id="ProtNLM"/>
    </source>
</evidence>
<keyword evidence="3" id="KW-1185">Reference proteome</keyword>
<dbReference type="Proteomes" id="UP001145087">
    <property type="component" value="Unassembled WGS sequence"/>
</dbReference>
<comment type="caution">
    <text evidence="2">The sequence shown here is derived from an EMBL/GenBank/DDBJ whole genome shotgun (WGS) entry which is preliminary data.</text>
</comment>
<name>A0A9X3F5R7_9BACT</name>
<gene>
    <name evidence="2" type="ORF">OU798_08265</name>
</gene>
<evidence type="ECO:0000256" key="1">
    <source>
        <dbReference type="SAM" id="Phobius"/>
    </source>
</evidence>